<dbReference type="AlphaFoldDB" id="Q7NNP8"/>
<proteinExistence type="predicted"/>
<reference evidence="3 4" key="2">
    <citation type="journal article" date="2003" name="DNA Res.">
        <title>Complete genome structure of Gloeobacter violaceus PCC 7421, a cyanobacterium that lacks thylakoids (supplement).</title>
        <authorList>
            <person name="Nakamura Y."/>
            <person name="Kaneko T."/>
            <person name="Sato S."/>
            <person name="Mimuro M."/>
            <person name="Miyashita H."/>
            <person name="Tsuchiya T."/>
            <person name="Sasamoto S."/>
            <person name="Watanabe A."/>
            <person name="Kawashima K."/>
            <person name="Kishida Y."/>
            <person name="Kiyokawa C."/>
            <person name="Kohara M."/>
            <person name="Matsumoto M."/>
            <person name="Matsuno A."/>
            <person name="Nakazaki N."/>
            <person name="Shimpo S."/>
            <person name="Takeuchi C."/>
            <person name="Yamada M."/>
            <person name="Tabata S."/>
        </authorList>
    </citation>
    <scope>NUCLEOTIDE SEQUENCE [LARGE SCALE GENOMIC DNA]</scope>
    <source>
        <strain evidence="4">ATCC 29082 / PCC 7421</strain>
    </source>
</reference>
<feature type="transmembrane region" description="Helical" evidence="1">
    <location>
        <begin position="325"/>
        <end position="346"/>
    </location>
</feature>
<dbReference type="EnsemblBacteria" id="BAC88303">
    <property type="protein sequence ID" value="BAC88303"/>
    <property type="gene ID" value="BAC88303"/>
</dbReference>
<dbReference type="PhylomeDB" id="Q7NNP8"/>
<keyword evidence="1" id="KW-0812">Transmembrane</keyword>
<evidence type="ECO:0000256" key="1">
    <source>
        <dbReference type="SAM" id="Phobius"/>
    </source>
</evidence>
<name>Q7NNP8_GLOVI</name>
<evidence type="ECO:0000259" key="2">
    <source>
        <dbReference type="Pfam" id="PF03413"/>
    </source>
</evidence>
<sequence length="358" mass="37890">MRSVLLAVHRFSGLAVGLVLLVIGLTGSAIVFIQPLDRALHPHLYGSTTAKSVSVERVVAAARAEYAQTPPLAVGFFDHSPPLVFFVPSGGKSVHAFVDPATYRVRGVRIWEQSPLGFLYQLHTQLLAGEVGKAIVGAIGLLMVAMVLTGLVLWPGWNKWRAGFSLRLGSDGRLAAYDLHKILGITTAALLGLSAATGAALAFRPAVESVAHTVEGTPAPKPPQSAPNGRPAIGADAAVEKALPALAGAGLYGVFFPAGPQGTYEVMGRFEGEAPARELIHAYVDQYSGRVLRVEDDRRAGGADALLHWLAPLHYGTFGGPATQVLYVLVGVAPGALFLSGFWWWLGKLRRTRAVAKT</sequence>
<dbReference type="Pfam" id="PF03929">
    <property type="entry name" value="PepSY_TM"/>
    <property type="match status" value="1"/>
</dbReference>
<dbReference type="KEGG" id="gvi:gll0362"/>
<dbReference type="RefSeq" id="WP_011140366.1">
    <property type="nucleotide sequence ID" value="NC_005125.1"/>
</dbReference>
<dbReference type="eggNOG" id="COG3182">
    <property type="taxonomic scope" value="Bacteria"/>
</dbReference>
<keyword evidence="4" id="KW-1185">Reference proteome</keyword>
<dbReference type="PANTHER" id="PTHR34219:SF3">
    <property type="entry name" value="BLL7967 PROTEIN"/>
    <property type="match status" value="1"/>
</dbReference>
<reference evidence="3 4" key="1">
    <citation type="journal article" date="2003" name="DNA Res.">
        <title>Complete genome structure of Gloeobacter violaceus PCC 7421, a cyanobacterium that lacks thylakoids.</title>
        <authorList>
            <person name="Nakamura Y."/>
            <person name="Kaneko T."/>
            <person name="Sato S."/>
            <person name="Mimuro M."/>
            <person name="Miyashita H."/>
            <person name="Tsuchiya T."/>
            <person name="Sasamoto S."/>
            <person name="Watanabe A."/>
            <person name="Kawashima K."/>
            <person name="Kishida Y."/>
            <person name="Kiyokawa C."/>
            <person name="Kohara M."/>
            <person name="Matsumoto M."/>
            <person name="Matsuno A."/>
            <person name="Nakazaki N."/>
            <person name="Shimpo S."/>
            <person name="Takeuchi C."/>
            <person name="Yamada M."/>
            <person name="Tabata S."/>
        </authorList>
    </citation>
    <scope>NUCLEOTIDE SEQUENCE [LARGE SCALE GENOMIC DNA]</scope>
    <source>
        <strain evidence="4">ATCC 29082 / PCC 7421</strain>
    </source>
</reference>
<feature type="transmembrane region" description="Helical" evidence="1">
    <location>
        <begin position="134"/>
        <end position="157"/>
    </location>
</feature>
<protein>
    <submittedName>
        <fullName evidence="3">Gll0362 protein</fullName>
    </submittedName>
</protein>
<feature type="domain" description="PepSY" evidence="2">
    <location>
        <begin position="233"/>
        <end position="295"/>
    </location>
</feature>
<evidence type="ECO:0000313" key="4">
    <source>
        <dbReference type="Proteomes" id="UP000000557"/>
    </source>
</evidence>
<evidence type="ECO:0000313" key="3">
    <source>
        <dbReference type="EMBL" id="BAC88303.1"/>
    </source>
</evidence>
<feature type="transmembrane region" description="Helical" evidence="1">
    <location>
        <begin position="12"/>
        <end position="33"/>
    </location>
</feature>
<dbReference type="Proteomes" id="UP000000557">
    <property type="component" value="Chromosome"/>
</dbReference>
<dbReference type="Pfam" id="PF03413">
    <property type="entry name" value="PepSY"/>
    <property type="match status" value="1"/>
</dbReference>
<accession>Q7NNP8</accession>
<gene>
    <name evidence="3" type="ordered locus">gll0362</name>
</gene>
<keyword evidence="1" id="KW-0472">Membrane</keyword>
<dbReference type="EMBL" id="BA000045">
    <property type="protein sequence ID" value="BAC88303.1"/>
    <property type="molecule type" value="Genomic_DNA"/>
</dbReference>
<feature type="transmembrane region" description="Helical" evidence="1">
    <location>
        <begin position="182"/>
        <end position="203"/>
    </location>
</feature>
<dbReference type="STRING" id="251221.gene:10757834"/>
<dbReference type="OrthoDB" id="9776609at2"/>
<dbReference type="InterPro" id="IPR005625">
    <property type="entry name" value="PepSY-ass_TM"/>
</dbReference>
<keyword evidence="1" id="KW-1133">Transmembrane helix</keyword>
<dbReference type="InParanoid" id="Q7NNP8"/>
<dbReference type="InterPro" id="IPR025711">
    <property type="entry name" value="PepSY"/>
</dbReference>
<dbReference type="HOGENOM" id="CLU_031962_4_2_3"/>
<organism evidence="3 4">
    <name type="scientific">Gloeobacter violaceus (strain ATCC 29082 / PCC 7421)</name>
    <dbReference type="NCBI Taxonomy" id="251221"/>
    <lineage>
        <taxon>Bacteria</taxon>
        <taxon>Bacillati</taxon>
        <taxon>Cyanobacteriota</taxon>
        <taxon>Cyanophyceae</taxon>
        <taxon>Gloeobacterales</taxon>
        <taxon>Gloeobacteraceae</taxon>
        <taxon>Gloeobacter</taxon>
    </lineage>
</organism>
<dbReference type="PANTHER" id="PTHR34219">
    <property type="entry name" value="IRON-REGULATED INNER MEMBRANE PROTEIN-RELATED"/>
    <property type="match status" value="1"/>
</dbReference>